<sequence length="164" mass="18578">LPAGRPFTNCTYYPKPRFKLNGKETTYLVSGKTKYLAYSGLGAHKNKPEFVCLPNKGPIPKGEYYIVDRESGGKLGWLRDYLSGKDEWFALYANDKKIDDYTFCEEVKRGNFRLHPEGPLGISKGCITLTSKVKYDELRKKLLKAKKTIIPNTNIKTYGVVVVS</sequence>
<dbReference type="EMBL" id="JAPHQB010000063">
    <property type="protein sequence ID" value="MCX2803368.1"/>
    <property type="molecule type" value="Genomic_DNA"/>
</dbReference>
<feature type="domain" description="Tlde1" evidence="1">
    <location>
        <begin position="35"/>
        <end position="152"/>
    </location>
</feature>
<evidence type="ECO:0000313" key="2">
    <source>
        <dbReference type="EMBL" id="MCX2803368.1"/>
    </source>
</evidence>
<organism evidence="2 3">
    <name type="scientific">Microbulbifer thermotolerans</name>
    <dbReference type="NCBI Taxonomy" id="252514"/>
    <lineage>
        <taxon>Bacteria</taxon>
        <taxon>Pseudomonadati</taxon>
        <taxon>Pseudomonadota</taxon>
        <taxon>Gammaproteobacteria</taxon>
        <taxon>Cellvibrionales</taxon>
        <taxon>Microbulbiferaceae</taxon>
        <taxon>Microbulbifer</taxon>
    </lineage>
</organism>
<dbReference type="Pfam" id="PF10908">
    <property type="entry name" value="Tlde1_dom"/>
    <property type="match status" value="1"/>
</dbReference>
<feature type="non-terminal residue" evidence="2">
    <location>
        <position position="1"/>
    </location>
</feature>
<protein>
    <submittedName>
        <fullName evidence="2">DUF2778 domain-containing protein</fullName>
    </submittedName>
</protein>
<evidence type="ECO:0000313" key="3">
    <source>
        <dbReference type="Proteomes" id="UP001209730"/>
    </source>
</evidence>
<dbReference type="Proteomes" id="UP001209730">
    <property type="component" value="Unassembled WGS sequence"/>
</dbReference>
<name>A0AB35I0S7_MICTH</name>
<dbReference type="InterPro" id="IPR021225">
    <property type="entry name" value="Tlde1_dom"/>
</dbReference>
<accession>A0AB35I0S7</accession>
<reference evidence="2" key="1">
    <citation type="submission" date="2022-11" db="EMBL/GenBank/DDBJ databases">
        <title>Chitin-degrading and fungicidal potential of chitinolytic bacterial strains from marine environment of the Pacific Ocean regions.</title>
        <authorList>
            <person name="Pentekhina I."/>
            <person name="Nedashkovskaya O."/>
            <person name="Seitkalieva A."/>
            <person name="Podvolotskaya A."/>
            <person name="Tekutyeva L."/>
            <person name="Balabanova L."/>
        </authorList>
    </citation>
    <scope>NUCLEOTIDE SEQUENCE</scope>
    <source>
        <strain evidence="2">KMM 6838</strain>
    </source>
</reference>
<gene>
    <name evidence="2" type="ORF">OQJ68_16445</name>
</gene>
<evidence type="ECO:0000259" key="1">
    <source>
        <dbReference type="Pfam" id="PF10908"/>
    </source>
</evidence>
<proteinExistence type="predicted"/>
<comment type="caution">
    <text evidence="2">The sequence shown here is derived from an EMBL/GenBank/DDBJ whole genome shotgun (WGS) entry which is preliminary data.</text>
</comment>
<dbReference type="AlphaFoldDB" id="A0AB35I0S7"/>
<dbReference type="RefSeq" id="WP_266066759.1">
    <property type="nucleotide sequence ID" value="NZ_JAPHQB010000063.1"/>
</dbReference>